<name>A0A9J6GHT5_HAELO</name>
<protein>
    <submittedName>
        <fullName evidence="1">Uncharacterized protein</fullName>
    </submittedName>
</protein>
<dbReference type="Proteomes" id="UP000821853">
    <property type="component" value="Chromosome 5"/>
</dbReference>
<dbReference type="EMBL" id="JABSTR010000007">
    <property type="protein sequence ID" value="KAH9374803.1"/>
    <property type="molecule type" value="Genomic_DNA"/>
</dbReference>
<dbReference type="VEuPathDB" id="VectorBase:HLOH_043925"/>
<dbReference type="AlphaFoldDB" id="A0A9J6GHT5"/>
<accession>A0A9J6GHT5</accession>
<evidence type="ECO:0000313" key="2">
    <source>
        <dbReference type="Proteomes" id="UP000821853"/>
    </source>
</evidence>
<comment type="caution">
    <text evidence="1">The sequence shown here is derived from an EMBL/GenBank/DDBJ whole genome shotgun (WGS) entry which is preliminary data.</text>
</comment>
<organism evidence="1 2">
    <name type="scientific">Haemaphysalis longicornis</name>
    <name type="common">Bush tick</name>
    <dbReference type="NCBI Taxonomy" id="44386"/>
    <lineage>
        <taxon>Eukaryota</taxon>
        <taxon>Metazoa</taxon>
        <taxon>Ecdysozoa</taxon>
        <taxon>Arthropoda</taxon>
        <taxon>Chelicerata</taxon>
        <taxon>Arachnida</taxon>
        <taxon>Acari</taxon>
        <taxon>Parasitiformes</taxon>
        <taxon>Ixodida</taxon>
        <taxon>Ixodoidea</taxon>
        <taxon>Ixodidae</taxon>
        <taxon>Haemaphysalinae</taxon>
        <taxon>Haemaphysalis</taxon>
    </lineage>
</organism>
<keyword evidence="2" id="KW-1185">Reference proteome</keyword>
<reference evidence="1 2" key="1">
    <citation type="journal article" date="2020" name="Cell">
        <title>Large-Scale Comparative Analyses of Tick Genomes Elucidate Their Genetic Diversity and Vector Capacities.</title>
        <authorList>
            <consortium name="Tick Genome and Microbiome Consortium (TIGMIC)"/>
            <person name="Jia N."/>
            <person name="Wang J."/>
            <person name="Shi W."/>
            <person name="Du L."/>
            <person name="Sun Y."/>
            <person name="Zhan W."/>
            <person name="Jiang J.F."/>
            <person name="Wang Q."/>
            <person name="Zhang B."/>
            <person name="Ji P."/>
            <person name="Bell-Sakyi L."/>
            <person name="Cui X.M."/>
            <person name="Yuan T.T."/>
            <person name="Jiang B.G."/>
            <person name="Yang W.F."/>
            <person name="Lam T.T."/>
            <person name="Chang Q.C."/>
            <person name="Ding S.J."/>
            <person name="Wang X.J."/>
            <person name="Zhu J.G."/>
            <person name="Ruan X.D."/>
            <person name="Zhao L."/>
            <person name="Wei J.T."/>
            <person name="Ye R.Z."/>
            <person name="Que T.C."/>
            <person name="Du C.H."/>
            <person name="Zhou Y.H."/>
            <person name="Cheng J.X."/>
            <person name="Dai P.F."/>
            <person name="Guo W.B."/>
            <person name="Han X.H."/>
            <person name="Huang E.J."/>
            <person name="Li L.F."/>
            <person name="Wei W."/>
            <person name="Gao Y.C."/>
            <person name="Liu J.Z."/>
            <person name="Shao H.Z."/>
            <person name="Wang X."/>
            <person name="Wang C.C."/>
            <person name="Yang T.C."/>
            <person name="Huo Q.B."/>
            <person name="Li W."/>
            <person name="Chen H.Y."/>
            <person name="Chen S.E."/>
            <person name="Zhou L.G."/>
            <person name="Ni X.B."/>
            <person name="Tian J.H."/>
            <person name="Sheng Y."/>
            <person name="Liu T."/>
            <person name="Pan Y.S."/>
            <person name="Xia L.Y."/>
            <person name="Li J."/>
            <person name="Zhao F."/>
            <person name="Cao W.C."/>
        </authorList>
    </citation>
    <scope>NUCLEOTIDE SEQUENCE [LARGE SCALE GENOMIC DNA]</scope>
    <source>
        <strain evidence="1">HaeL-2018</strain>
    </source>
</reference>
<sequence length="86" mass="9770">MWLPKGERKKGWQVAADSNHNTEAHWWVQLRDAHVDKSDQPTGSHNVLHKCVRSWKALLFHCTGTAAVNSHVIVQGSDRKQHPEIA</sequence>
<proteinExistence type="predicted"/>
<gene>
    <name evidence="1" type="ORF">HPB48_019038</name>
</gene>
<evidence type="ECO:0000313" key="1">
    <source>
        <dbReference type="EMBL" id="KAH9374803.1"/>
    </source>
</evidence>